<dbReference type="Gene3D" id="3.30.70.100">
    <property type="match status" value="1"/>
</dbReference>
<name>H1XSF5_CALAY</name>
<dbReference type="InterPro" id="IPR049142">
    <property type="entry name" value="MS_channel_1st"/>
</dbReference>
<organism evidence="12 13">
    <name type="scientific">Caldithrix abyssi DSM 13497</name>
    <dbReference type="NCBI Taxonomy" id="880073"/>
    <lineage>
        <taxon>Bacteria</taxon>
        <taxon>Pseudomonadati</taxon>
        <taxon>Calditrichota</taxon>
        <taxon>Calditrichia</taxon>
        <taxon>Calditrichales</taxon>
        <taxon>Calditrichaceae</taxon>
        <taxon>Caldithrix</taxon>
    </lineage>
</organism>
<dbReference type="Gene3D" id="2.30.30.60">
    <property type="match status" value="1"/>
</dbReference>
<keyword evidence="13" id="KW-1185">Reference proteome</keyword>
<dbReference type="EMBL" id="CM001402">
    <property type="protein sequence ID" value="EHO41367.1"/>
    <property type="molecule type" value="Genomic_DNA"/>
</dbReference>
<feature type="domain" description="Mechanosensitive ion channel MscS" evidence="8">
    <location>
        <begin position="112"/>
        <end position="179"/>
    </location>
</feature>
<feature type="domain" description="Mechanosensitive ion channel MscS C-terminal" evidence="9">
    <location>
        <begin position="186"/>
        <end position="269"/>
    </location>
</feature>
<dbReference type="AlphaFoldDB" id="H1XSF5"/>
<accession>H1XSF5</accession>
<dbReference type="RefSeq" id="WP_006928485.1">
    <property type="nucleotide sequence ID" value="NZ_CM001402.1"/>
</dbReference>
<evidence type="ECO:0000256" key="3">
    <source>
        <dbReference type="ARBA" id="ARBA00022475"/>
    </source>
</evidence>
<evidence type="ECO:0000256" key="5">
    <source>
        <dbReference type="ARBA" id="ARBA00022989"/>
    </source>
</evidence>
<evidence type="ECO:0000259" key="9">
    <source>
        <dbReference type="Pfam" id="PF21082"/>
    </source>
</evidence>
<evidence type="ECO:0000256" key="4">
    <source>
        <dbReference type="ARBA" id="ARBA00022692"/>
    </source>
</evidence>
<dbReference type="Proteomes" id="UP000004671">
    <property type="component" value="Chromosome"/>
</dbReference>
<dbReference type="InParanoid" id="H1XSF5"/>
<dbReference type="InterPro" id="IPR023408">
    <property type="entry name" value="MscS_beta-dom_sf"/>
</dbReference>
<dbReference type="EMBL" id="CP018099">
    <property type="protein sequence ID" value="APF17233.1"/>
    <property type="molecule type" value="Genomic_DNA"/>
</dbReference>
<dbReference type="Pfam" id="PF21082">
    <property type="entry name" value="MS_channel_3rd"/>
    <property type="match status" value="1"/>
</dbReference>
<comment type="similarity">
    <text evidence="2">Belongs to the MscS (TC 1.A.23) family.</text>
</comment>
<evidence type="ECO:0000313" key="13">
    <source>
        <dbReference type="Proteomes" id="UP000004671"/>
    </source>
</evidence>
<dbReference type="PANTHER" id="PTHR30347">
    <property type="entry name" value="POTASSIUM CHANNEL RELATED"/>
    <property type="match status" value="1"/>
</dbReference>
<sequence>MEGIFQKLDTLFTFTLFSINQTPVTLASILLFFAMIIFFYAASKFFNRFLLKRILSNFNIETGVQFAVIRVTHYLLMITGVVIAFQFIGIDLSGLAFIFGLLSVGIGFGLQNITSNFVAGLILLFERPIQIGDRVMIGDLEGDVTDINMRSTTIRTLNNVSIIVPNSEFISNKVVNWSHGDTRVRIEVKVGVAYSSDLDLVLRTLKEIAAEHPGVLKHPEPEVIFESFGDSAWNLNLRVWLPDPHQHHRIRSELNCAIVRKFRERKIEIPFPQQDVYIKETPAKEYRR</sequence>
<reference evidence="11 14" key="2">
    <citation type="submission" date="2016-11" db="EMBL/GenBank/DDBJ databases">
        <title>Genomic analysis of Caldithrix abyssi and proposal of a novel bacterial phylum Caldithrichaeota.</title>
        <authorList>
            <person name="Kublanov I."/>
            <person name="Sigalova O."/>
            <person name="Gavrilov S."/>
            <person name="Lebedinsky A."/>
            <person name="Ivanova N."/>
            <person name="Daum C."/>
            <person name="Reddy T."/>
            <person name="Klenk H.P."/>
            <person name="Goker M."/>
            <person name="Reva O."/>
            <person name="Miroshnichenko M."/>
            <person name="Kyprides N."/>
            <person name="Woyke T."/>
            <person name="Gelfand M."/>
        </authorList>
    </citation>
    <scope>NUCLEOTIDE SEQUENCE [LARGE SCALE GENOMIC DNA]</scope>
    <source>
        <strain evidence="11 14">LF13</strain>
    </source>
</reference>
<dbReference type="InterPro" id="IPR052702">
    <property type="entry name" value="MscS-like_channel"/>
</dbReference>
<keyword evidence="6 7" id="KW-0472">Membrane</keyword>
<dbReference type="HOGENOM" id="CLU_037945_4_2_0"/>
<feature type="transmembrane region" description="Helical" evidence="7">
    <location>
        <begin position="24"/>
        <end position="46"/>
    </location>
</feature>
<evidence type="ECO:0000256" key="1">
    <source>
        <dbReference type="ARBA" id="ARBA00004651"/>
    </source>
</evidence>
<dbReference type="eggNOG" id="COG3264">
    <property type="taxonomic scope" value="Bacteria"/>
</dbReference>
<evidence type="ECO:0000313" key="14">
    <source>
        <dbReference type="Proteomes" id="UP000183868"/>
    </source>
</evidence>
<feature type="domain" description="Mechanosensitive ion channel transmembrane helices 2/3" evidence="10">
    <location>
        <begin position="72"/>
        <end position="111"/>
    </location>
</feature>
<protein>
    <submittedName>
        <fullName evidence="11 12">Mechanosensitive ion channel</fullName>
    </submittedName>
</protein>
<evidence type="ECO:0000256" key="6">
    <source>
        <dbReference type="ARBA" id="ARBA00023136"/>
    </source>
</evidence>
<evidence type="ECO:0000313" key="12">
    <source>
        <dbReference type="EMBL" id="EHO41367.1"/>
    </source>
</evidence>
<dbReference type="InterPro" id="IPR049278">
    <property type="entry name" value="MS_channel_C"/>
</dbReference>
<dbReference type="KEGG" id="caby:Cabys_482"/>
<proteinExistence type="inferred from homology"/>
<evidence type="ECO:0000256" key="7">
    <source>
        <dbReference type="SAM" id="Phobius"/>
    </source>
</evidence>
<dbReference type="Pfam" id="PF00924">
    <property type="entry name" value="MS_channel_2nd"/>
    <property type="match status" value="1"/>
</dbReference>
<dbReference type="Gene3D" id="1.10.287.1260">
    <property type="match status" value="1"/>
</dbReference>
<dbReference type="InterPro" id="IPR011014">
    <property type="entry name" value="MscS_channel_TM-2"/>
</dbReference>
<keyword evidence="5 7" id="KW-1133">Transmembrane helix</keyword>
<evidence type="ECO:0000259" key="10">
    <source>
        <dbReference type="Pfam" id="PF21088"/>
    </source>
</evidence>
<dbReference type="GO" id="GO:0005886">
    <property type="term" value="C:plasma membrane"/>
    <property type="evidence" value="ECO:0007669"/>
    <property type="project" value="UniProtKB-SubCell"/>
</dbReference>
<feature type="transmembrane region" description="Helical" evidence="7">
    <location>
        <begin position="67"/>
        <end position="89"/>
    </location>
</feature>
<dbReference type="Proteomes" id="UP000183868">
    <property type="component" value="Chromosome"/>
</dbReference>
<dbReference type="STRING" id="880073.Cabys_482"/>
<dbReference type="Pfam" id="PF21088">
    <property type="entry name" value="MS_channel_1st"/>
    <property type="match status" value="1"/>
</dbReference>
<dbReference type="PANTHER" id="PTHR30347:SF1">
    <property type="entry name" value="MECHANOSENSITIVE CHANNEL MSCK"/>
    <property type="match status" value="1"/>
</dbReference>
<keyword evidence="4 7" id="KW-0812">Transmembrane</keyword>
<keyword evidence="3" id="KW-1003">Cell membrane</keyword>
<feature type="transmembrane region" description="Helical" evidence="7">
    <location>
        <begin position="95"/>
        <end position="125"/>
    </location>
</feature>
<dbReference type="SUPFAM" id="SSF82689">
    <property type="entry name" value="Mechanosensitive channel protein MscS (YggB), C-terminal domain"/>
    <property type="match status" value="1"/>
</dbReference>
<dbReference type="GO" id="GO:0008381">
    <property type="term" value="F:mechanosensitive monoatomic ion channel activity"/>
    <property type="evidence" value="ECO:0007669"/>
    <property type="project" value="UniProtKB-ARBA"/>
</dbReference>
<comment type="subcellular location">
    <subcellularLocation>
        <location evidence="1">Cell membrane</location>
        <topology evidence="1">Multi-pass membrane protein</topology>
    </subcellularLocation>
</comment>
<dbReference type="InterPro" id="IPR010920">
    <property type="entry name" value="LSM_dom_sf"/>
</dbReference>
<gene>
    <name evidence="11" type="ORF">Cabys_482</name>
    <name evidence="12" type="ORF">Calab_1751</name>
</gene>
<dbReference type="PaxDb" id="880073-Calab_1751"/>
<reference evidence="12 13" key="1">
    <citation type="submission" date="2011-09" db="EMBL/GenBank/DDBJ databases">
        <title>The permanent draft genome of Caldithrix abyssi DSM 13497.</title>
        <authorList>
            <consortium name="US DOE Joint Genome Institute (JGI-PGF)"/>
            <person name="Lucas S."/>
            <person name="Han J."/>
            <person name="Lapidus A."/>
            <person name="Bruce D."/>
            <person name="Goodwin L."/>
            <person name="Pitluck S."/>
            <person name="Peters L."/>
            <person name="Kyrpides N."/>
            <person name="Mavromatis K."/>
            <person name="Ivanova N."/>
            <person name="Mikhailova N."/>
            <person name="Chertkov O."/>
            <person name="Detter J.C."/>
            <person name="Tapia R."/>
            <person name="Han C."/>
            <person name="Land M."/>
            <person name="Hauser L."/>
            <person name="Markowitz V."/>
            <person name="Cheng J.-F."/>
            <person name="Hugenholtz P."/>
            <person name="Woyke T."/>
            <person name="Wu D."/>
            <person name="Spring S."/>
            <person name="Brambilla E."/>
            <person name="Klenk H.-P."/>
            <person name="Eisen J.A."/>
        </authorList>
    </citation>
    <scope>NUCLEOTIDE SEQUENCE [LARGE SCALE GENOMIC DNA]</scope>
    <source>
        <strain evidence="12 13">DSM 13497</strain>
    </source>
</reference>
<evidence type="ECO:0000259" key="8">
    <source>
        <dbReference type="Pfam" id="PF00924"/>
    </source>
</evidence>
<dbReference type="InterPro" id="IPR006685">
    <property type="entry name" value="MscS_channel_2nd"/>
</dbReference>
<dbReference type="SUPFAM" id="SSF50182">
    <property type="entry name" value="Sm-like ribonucleoproteins"/>
    <property type="match status" value="1"/>
</dbReference>
<dbReference type="SUPFAM" id="SSF82861">
    <property type="entry name" value="Mechanosensitive channel protein MscS (YggB), transmembrane region"/>
    <property type="match status" value="1"/>
</dbReference>
<dbReference type="InterPro" id="IPR011066">
    <property type="entry name" value="MscS_channel_C_sf"/>
</dbReference>
<evidence type="ECO:0000313" key="11">
    <source>
        <dbReference type="EMBL" id="APF17233.1"/>
    </source>
</evidence>
<evidence type="ECO:0000256" key="2">
    <source>
        <dbReference type="ARBA" id="ARBA00008017"/>
    </source>
</evidence>